<protein>
    <submittedName>
        <fullName evidence="2">Uncharacterized protein</fullName>
    </submittedName>
</protein>
<evidence type="ECO:0000313" key="2">
    <source>
        <dbReference type="EMBL" id="GGI06845.1"/>
    </source>
</evidence>
<sequence length="542" mass="55752">MRPWILPLATGVTAVALLATSVGLVVQTRRASEAEARAEALAVQVEQLRDRVHELEAGGASDATGGLRDLLEGLLDGDAGLGGLGGLLGELFDPDGRAPTGTPSAAPGAACLTPDGAGGLGGLLGDGPLGDGTLGDLLDQDALGGLLGERFTPFEDTGTDALPDDPDALVSTLVPQVAAERQLAWTDPVEVDFLTPAELSDRLDALLAEDVDPAADEAAERLLSALGAIPAELDLATVRRQLLDDQVAGFYVPETGELVVRVPEDGRIGTLDRITLAHELQHALADQTLGLPDLEALAEAGSDRLLAAQAVVEGDATLFMHRWALAHVPLADQLAAAGGEEAARAQAGLDGVPAHLRRELLFPYTEGLDWVCDRWREGGWEAVDAAYADPPSTTAEILFGVAAHAGRSLDGPTVPDGYEEVLADEFGAAPLQWLFEAPGGDEAAALPAPAAAAAAWAGGRVGVFADGPATAVGLVLGDGTGTLCDDLAAWYAAAFPDATVVTSADVHEFTGPDRHARLRCEADTVRLAIAPDAVTARDVFTG</sequence>
<dbReference type="AlphaFoldDB" id="A0A8J3AEB7"/>
<keyword evidence="1" id="KW-0175">Coiled coil</keyword>
<accession>A0A8J3AEB7</accession>
<reference evidence="2" key="2">
    <citation type="submission" date="2020-09" db="EMBL/GenBank/DDBJ databases">
        <authorList>
            <person name="Sun Q."/>
            <person name="Zhou Y."/>
        </authorList>
    </citation>
    <scope>NUCLEOTIDE SEQUENCE</scope>
    <source>
        <strain evidence="2">CGMCC 1.14988</strain>
    </source>
</reference>
<keyword evidence="3" id="KW-1185">Reference proteome</keyword>
<evidence type="ECO:0000313" key="3">
    <source>
        <dbReference type="Proteomes" id="UP000650511"/>
    </source>
</evidence>
<proteinExistence type="predicted"/>
<name>A0A8J3AEB7_9ACTN</name>
<gene>
    <name evidence="2" type="ORF">GCM10011354_21130</name>
</gene>
<dbReference type="Proteomes" id="UP000650511">
    <property type="component" value="Unassembled WGS sequence"/>
</dbReference>
<comment type="caution">
    <text evidence="2">The sequence shown here is derived from an EMBL/GenBank/DDBJ whole genome shotgun (WGS) entry which is preliminary data.</text>
</comment>
<reference evidence="2" key="1">
    <citation type="journal article" date="2014" name="Int. J. Syst. Evol. Microbiol.">
        <title>Complete genome sequence of Corynebacterium casei LMG S-19264T (=DSM 44701T), isolated from a smear-ripened cheese.</title>
        <authorList>
            <consortium name="US DOE Joint Genome Institute (JGI-PGF)"/>
            <person name="Walter F."/>
            <person name="Albersmeier A."/>
            <person name="Kalinowski J."/>
            <person name="Ruckert C."/>
        </authorList>
    </citation>
    <scope>NUCLEOTIDE SEQUENCE</scope>
    <source>
        <strain evidence="2">CGMCC 1.14988</strain>
    </source>
</reference>
<organism evidence="2 3">
    <name type="scientific">Egicoccus halophilus</name>
    <dbReference type="NCBI Taxonomy" id="1670830"/>
    <lineage>
        <taxon>Bacteria</taxon>
        <taxon>Bacillati</taxon>
        <taxon>Actinomycetota</taxon>
        <taxon>Nitriliruptoria</taxon>
        <taxon>Egicoccales</taxon>
        <taxon>Egicoccaceae</taxon>
        <taxon>Egicoccus</taxon>
    </lineage>
</organism>
<feature type="coiled-coil region" evidence="1">
    <location>
        <begin position="31"/>
        <end position="58"/>
    </location>
</feature>
<evidence type="ECO:0000256" key="1">
    <source>
        <dbReference type="SAM" id="Coils"/>
    </source>
</evidence>
<dbReference type="EMBL" id="BMHA01000007">
    <property type="protein sequence ID" value="GGI06845.1"/>
    <property type="molecule type" value="Genomic_DNA"/>
</dbReference>
<dbReference type="RefSeq" id="WP_130649114.1">
    <property type="nucleotide sequence ID" value="NZ_BMHA01000007.1"/>
</dbReference>
<dbReference type="OrthoDB" id="263516at2"/>